<organism evidence="1 2">
    <name type="scientific">Glomus cerebriforme</name>
    <dbReference type="NCBI Taxonomy" id="658196"/>
    <lineage>
        <taxon>Eukaryota</taxon>
        <taxon>Fungi</taxon>
        <taxon>Fungi incertae sedis</taxon>
        <taxon>Mucoromycota</taxon>
        <taxon>Glomeromycotina</taxon>
        <taxon>Glomeromycetes</taxon>
        <taxon>Glomerales</taxon>
        <taxon>Glomeraceae</taxon>
        <taxon>Glomus</taxon>
    </lineage>
</organism>
<dbReference type="Proteomes" id="UP000265703">
    <property type="component" value="Unassembled WGS sequence"/>
</dbReference>
<dbReference type="EMBL" id="QKYT01000063">
    <property type="protein sequence ID" value="RIA95347.1"/>
    <property type="molecule type" value="Genomic_DNA"/>
</dbReference>
<evidence type="ECO:0000313" key="1">
    <source>
        <dbReference type="EMBL" id="RIA95347.1"/>
    </source>
</evidence>
<dbReference type="AlphaFoldDB" id="A0A397TG40"/>
<keyword evidence="2" id="KW-1185">Reference proteome</keyword>
<reference evidence="1 2" key="1">
    <citation type="submission" date="2018-06" db="EMBL/GenBank/DDBJ databases">
        <title>Comparative genomics reveals the genomic features of Rhizophagus irregularis, R. cerebriforme, R. diaphanum and Gigaspora rosea, and their symbiotic lifestyle signature.</title>
        <authorList>
            <person name="Morin E."/>
            <person name="San Clemente H."/>
            <person name="Chen E.C.H."/>
            <person name="De La Providencia I."/>
            <person name="Hainaut M."/>
            <person name="Kuo A."/>
            <person name="Kohler A."/>
            <person name="Murat C."/>
            <person name="Tang N."/>
            <person name="Roy S."/>
            <person name="Loubradou J."/>
            <person name="Henrissat B."/>
            <person name="Grigoriev I.V."/>
            <person name="Corradi N."/>
            <person name="Roux C."/>
            <person name="Martin F.M."/>
        </authorList>
    </citation>
    <scope>NUCLEOTIDE SEQUENCE [LARGE SCALE GENOMIC DNA]</scope>
    <source>
        <strain evidence="1 2">DAOM 227022</strain>
    </source>
</reference>
<dbReference type="OrthoDB" id="2403661at2759"/>
<protein>
    <submittedName>
        <fullName evidence="1">Uncharacterized protein</fullName>
    </submittedName>
</protein>
<accession>A0A397TG40</accession>
<evidence type="ECO:0000313" key="2">
    <source>
        <dbReference type="Proteomes" id="UP000265703"/>
    </source>
</evidence>
<sequence>MIPEESSESSSPEKMIEEIVVSKEKKNKKKAELSEAFKSKYAANLLDQLVPKLIPFILKNLLIQDLKKCCSINNIWKVEALREIRKRLIVDCTFTCAKVTVKALIDSKSFYDSISKVLAKKIDLYISREYGSKYPAVRDLSIGVTNAGKKVMRRGWIDKEEVSVTLLNIFDEKVSCIRKIDIANFVVIDKPEYGLVLGNV</sequence>
<proteinExistence type="predicted"/>
<gene>
    <name evidence="1" type="ORF">C1645_734149</name>
</gene>
<name>A0A397TG40_9GLOM</name>
<comment type="caution">
    <text evidence="1">The sequence shown here is derived from an EMBL/GenBank/DDBJ whole genome shotgun (WGS) entry which is preliminary data.</text>
</comment>